<dbReference type="InterPro" id="IPR001387">
    <property type="entry name" value="Cro/C1-type_HTH"/>
</dbReference>
<dbReference type="HAMAP" id="MF_00584">
    <property type="entry name" value="HTH_type_cro_C1"/>
    <property type="match status" value="1"/>
</dbReference>
<dbReference type="CDD" id="cd00093">
    <property type="entry name" value="HTH_XRE"/>
    <property type="match status" value="1"/>
</dbReference>
<keyword evidence="2" id="KW-0238">DNA-binding</keyword>
<dbReference type="AlphaFoldDB" id="B5IB04"/>
<reference evidence="4" key="1">
    <citation type="submission" date="2010-02" db="EMBL/GenBank/DDBJ databases">
        <title>Complete sequence of Aciduliprofundum boonei T469.</title>
        <authorList>
            <consortium name="US DOE Joint Genome Institute"/>
            <person name="Lucas S."/>
            <person name="Copeland A."/>
            <person name="Lapidus A."/>
            <person name="Cheng J.-F."/>
            <person name="Bruce D."/>
            <person name="Goodwin L."/>
            <person name="Pitluck S."/>
            <person name="Saunders E."/>
            <person name="Detter J.C."/>
            <person name="Han C."/>
            <person name="Tapia R."/>
            <person name="Land M."/>
            <person name="Hauser L."/>
            <person name="Kyrpides N."/>
            <person name="Mikhailova N."/>
            <person name="Flores G."/>
            <person name="Reysenbach A.-L."/>
            <person name="Woyke T."/>
        </authorList>
    </citation>
    <scope>NUCLEOTIDE SEQUENCE</scope>
    <source>
        <strain evidence="4">T469</strain>
    </source>
</reference>
<dbReference type="InterPro" id="IPR020886">
    <property type="entry name" value="MTH_967-like"/>
</dbReference>
<dbReference type="PROSITE" id="PS50943">
    <property type="entry name" value="HTH_CROC1"/>
    <property type="match status" value="1"/>
</dbReference>
<keyword evidence="5" id="KW-1185">Reference proteome</keyword>
<organism evidence="4 5">
    <name type="scientific">Aciduliprofundum boonei (strain DSM 19572 / T469)</name>
    <dbReference type="NCBI Taxonomy" id="439481"/>
    <lineage>
        <taxon>Archaea</taxon>
        <taxon>Methanobacteriati</taxon>
        <taxon>Thermoplasmatota</taxon>
        <taxon>DHVE2 group</taxon>
        <taxon>Candidatus Aciduliprofundum</taxon>
    </lineage>
</organism>
<evidence type="ECO:0000256" key="3">
    <source>
        <dbReference type="ARBA" id="ARBA00023163"/>
    </source>
</evidence>
<keyword evidence="3" id="KW-0804">Transcription</keyword>
<dbReference type="EMBL" id="CP001941">
    <property type="protein sequence ID" value="ADD09139.1"/>
    <property type="molecule type" value="Genomic_DNA"/>
</dbReference>
<dbReference type="SMART" id="SM00530">
    <property type="entry name" value="HTH_XRE"/>
    <property type="match status" value="1"/>
</dbReference>
<dbReference type="eggNOG" id="arCOG04152">
    <property type="taxonomic scope" value="Archaea"/>
</dbReference>
<protein>
    <submittedName>
        <fullName evidence="4">Transcriptional regulator, XRE family</fullName>
    </submittedName>
</protein>
<evidence type="ECO:0000313" key="4">
    <source>
        <dbReference type="EMBL" id="ADD09139.1"/>
    </source>
</evidence>
<sequence>MEKEKLLRDIRELLFRENFEIGEPILKSISFDMIARRDDLILILKALVNIDALRAEVARELKILGKELKAAPIVIGKRNAMGEIMDDVVYSRHGLPILSFNTFKNFIVNGEYPMVYASPGGLYVNINGWLLRRVREARGISLGELAKIAGVSRKAIQLYEEGMNATIDSALRLEDYLGIPLIEPIDILDLRRLKEERYENIEDVDDIYRRLMKIGYDVFLTIKCPFEALSKDERDVFLTSIGKNQKKLKVKAMNLRIFTELLGKNAFIVVNKAKYEEIDGIPLIERSEIMEIESKEEIRKIVRERSAI</sequence>
<accession>B5IB04</accession>
<dbReference type="InterPro" id="IPR010982">
    <property type="entry name" value="Lambda_DNA-bd_dom_sf"/>
</dbReference>
<dbReference type="Gene3D" id="1.10.260.40">
    <property type="entry name" value="lambda repressor-like DNA-binding domains"/>
    <property type="match status" value="1"/>
</dbReference>
<dbReference type="Pfam" id="PF01381">
    <property type="entry name" value="HTH_3"/>
    <property type="match status" value="1"/>
</dbReference>
<dbReference type="Pfam" id="PF26553">
    <property type="entry name" value="PDDEXK_19"/>
    <property type="match status" value="1"/>
</dbReference>
<dbReference type="Proteomes" id="UP000001400">
    <property type="component" value="Chromosome"/>
</dbReference>
<dbReference type="SUPFAM" id="SSF47413">
    <property type="entry name" value="lambda repressor-like DNA-binding domains"/>
    <property type="match status" value="1"/>
</dbReference>
<gene>
    <name evidence="4" type="ordered locus">Aboo_1331</name>
</gene>
<dbReference type="STRING" id="439481.Aboo_1331"/>
<dbReference type="InterPro" id="IPR059051">
    <property type="entry name" value="MTH_967_PDDEXK"/>
</dbReference>
<dbReference type="OrthoDB" id="31424at2157"/>
<evidence type="ECO:0000256" key="2">
    <source>
        <dbReference type="ARBA" id="ARBA00023125"/>
    </source>
</evidence>
<dbReference type="GeneID" id="8828293"/>
<dbReference type="GO" id="GO:0003700">
    <property type="term" value="F:DNA-binding transcription factor activity"/>
    <property type="evidence" value="ECO:0007669"/>
    <property type="project" value="UniProtKB-UniRule"/>
</dbReference>
<name>B5IB04_ACIB4</name>
<dbReference type="KEGG" id="abi:Aboo_1331"/>
<proteinExistence type="inferred from homology"/>
<dbReference type="RefSeq" id="WP_008082830.1">
    <property type="nucleotide sequence ID" value="NC_013926.1"/>
</dbReference>
<keyword evidence="1" id="KW-0805">Transcription regulation</keyword>
<dbReference type="HOGENOM" id="CLU_075726_0_0_2"/>
<evidence type="ECO:0000313" key="5">
    <source>
        <dbReference type="Proteomes" id="UP000001400"/>
    </source>
</evidence>
<dbReference type="NCBIfam" id="NF003162">
    <property type="entry name" value="PRK04140.1"/>
    <property type="match status" value="1"/>
</dbReference>
<evidence type="ECO:0000256" key="1">
    <source>
        <dbReference type="ARBA" id="ARBA00023015"/>
    </source>
</evidence>
<dbReference type="GO" id="GO:0003677">
    <property type="term" value="F:DNA binding"/>
    <property type="evidence" value="ECO:0007669"/>
    <property type="project" value="UniProtKB-KW"/>
</dbReference>